<feature type="region of interest" description="Disordered" evidence="1">
    <location>
        <begin position="211"/>
        <end position="275"/>
    </location>
</feature>
<feature type="compositionally biased region" description="Polar residues" evidence="1">
    <location>
        <begin position="226"/>
        <end position="248"/>
    </location>
</feature>
<protein>
    <submittedName>
        <fullName evidence="3">Uncharacterized protein</fullName>
    </submittedName>
</protein>
<sequence length="314" mass="36736">MNSRYSPPLKTWRVKAIIVNQHDRLHFLRTPKGSAVLNDSSKNEEQNGGGKMIGHNVTCGDFLEVTLRESGSVRWSESNPYLVLSYRKIPPPPGISVTGYGKDIKIECITHYSGFLRNDVGDGLDIFTTSFVDRIYDFDCVTTRILKNDHYEDAEYLMELKIGKVRQRNGEELIVSRLIDFWFPERRNYQSQRNEDSTGFLNKRLREEMNYERRERRERREENENGYNSTYSSANSIRNESQYLSSRGSFDDGESTRNEISPPPPRDTMDESSKEEEAKRLFLRWWSNPEMRRVLHAKDSKLVEEIQRTMAHNS</sequence>
<evidence type="ECO:0000313" key="3">
    <source>
        <dbReference type="WBParaSite" id="MBELARI_LOCUS4407"/>
    </source>
</evidence>
<name>A0AAF3J998_9BILA</name>
<evidence type="ECO:0000256" key="1">
    <source>
        <dbReference type="SAM" id="MobiDB-lite"/>
    </source>
</evidence>
<accession>A0AAF3J998</accession>
<proteinExistence type="predicted"/>
<dbReference type="AlphaFoldDB" id="A0AAF3J998"/>
<reference evidence="3" key="1">
    <citation type="submission" date="2024-02" db="UniProtKB">
        <authorList>
            <consortium name="WormBaseParasite"/>
        </authorList>
    </citation>
    <scope>IDENTIFICATION</scope>
</reference>
<dbReference type="Proteomes" id="UP000887575">
    <property type="component" value="Unassembled WGS sequence"/>
</dbReference>
<keyword evidence="2" id="KW-1185">Reference proteome</keyword>
<organism evidence="2 3">
    <name type="scientific">Mesorhabditis belari</name>
    <dbReference type="NCBI Taxonomy" id="2138241"/>
    <lineage>
        <taxon>Eukaryota</taxon>
        <taxon>Metazoa</taxon>
        <taxon>Ecdysozoa</taxon>
        <taxon>Nematoda</taxon>
        <taxon>Chromadorea</taxon>
        <taxon>Rhabditida</taxon>
        <taxon>Rhabditina</taxon>
        <taxon>Rhabditomorpha</taxon>
        <taxon>Rhabditoidea</taxon>
        <taxon>Rhabditidae</taxon>
        <taxon>Mesorhabditinae</taxon>
        <taxon>Mesorhabditis</taxon>
    </lineage>
</organism>
<evidence type="ECO:0000313" key="2">
    <source>
        <dbReference type="Proteomes" id="UP000887575"/>
    </source>
</evidence>
<dbReference type="WBParaSite" id="MBELARI_LOCUS4407">
    <property type="protein sequence ID" value="MBELARI_LOCUS4407"/>
    <property type="gene ID" value="MBELARI_LOCUS4407"/>
</dbReference>
<feature type="compositionally biased region" description="Basic and acidic residues" evidence="1">
    <location>
        <begin position="211"/>
        <end position="223"/>
    </location>
</feature>